<name>A0A0F6QV42_9CORY</name>
<evidence type="ECO:0000313" key="2">
    <source>
        <dbReference type="Proteomes" id="UP000033566"/>
    </source>
</evidence>
<dbReference type="Proteomes" id="UP000033566">
    <property type="component" value="Chromosome"/>
</dbReference>
<dbReference type="HOGENOM" id="CLU_054549_3_2_11"/>
<dbReference type="SUPFAM" id="SSF53271">
    <property type="entry name" value="PRTase-like"/>
    <property type="match status" value="1"/>
</dbReference>
<accession>A0A0F6QV42</accession>
<sequence>MLPWWAQLGELILPRSCAGCGAPGDILCTACRCHLQQVPSPIHRPRDLGTRVFALGPYSDIRRSAIIAMKEQNNQAVRDYIGAVFAAGLDYLRARGDIPENFCLVPAPTRPRSARARGGDPVEQWCAYVAKHLPGVSYLPALTLRQQVTDQSRLDAAQRWKNMRDAVQARDIVKHVAGRPVIVLDDVVTTGATLAAAVATLRGAGAVVRGGLVLADA</sequence>
<dbReference type="EMBL" id="CP011311">
    <property type="protein sequence ID" value="AKE38612.1"/>
    <property type="molecule type" value="Genomic_DNA"/>
</dbReference>
<dbReference type="KEGG" id="ccj:UL81_03155"/>
<keyword evidence="1" id="KW-0328">Glycosyltransferase</keyword>
<dbReference type="STRING" id="161896.UL81_03155"/>
<gene>
    <name evidence="1" type="ORF">UL81_03155</name>
</gene>
<dbReference type="PANTHER" id="PTHR47505">
    <property type="entry name" value="DNA UTILIZATION PROTEIN YHGH"/>
    <property type="match status" value="1"/>
</dbReference>
<reference evidence="1 2" key="1">
    <citation type="journal article" date="2015" name="Genome Announc.">
        <title>Complete Genome Sequence of Corynebacterium camporealensis DSM 44610, Isolated from the Milk of a Manchega Sheep with Subclinical Mastitis.</title>
        <authorList>
            <person name="Ruckert C."/>
            <person name="Albersmeier A."/>
            <person name="Winkler A."/>
            <person name="Tauch A."/>
        </authorList>
    </citation>
    <scope>NUCLEOTIDE SEQUENCE [LARGE SCALE GENOMIC DNA]</scope>
    <source>
        <strain evidence="1 2">DSM 44610</strain>
    </source>
</reference>
<evidence type="ECO:0000313" key="1">
    <source>
        <dbReference type="EMBL" id="AKE38612.1"/>
    </source>
</evidence>
<dbReference type="GO" id="GO:0016757">
    <property type="term" value="F:glycosyltransferase activity"/>
    <property type="evidence" value="ECO:0007669"/>
    <property type="project" value="UniProtKB-KW"/>
</dbReference>
<dbReference type="PANTHER" id="PTHR47505:SF1">
    <property type="entry name" value="DNA UTILIZATION PROTEIN YHGH"/>
    <property type="match status" value="1"/>
</dbReference>
<dbReference type="InterPro" id="IPR029057">
    <property type="entry name" value="PRTase-like"/>
</dbReference>
<proteinExistence type="predicted"/>
<protein>
    <submittedName>
        <fullName evidence="1">Putative amidophosphoribosyltransferase</fullName>
    </submittedName>
</protein>
<keyword evidence="1" id="KW-0808">Transferase</keyword>
<dbReference type="RefSeq" id="WP_035106882.1">
    <property type="nucleotide sequence ID" value="NZ_CP011311.1"/>
</dbReference>
<dbReference type="AlphaFoldDB" id="A0A0F6QV42"/>
<organism evidence="1 2">
    <name type="scientific">Corynebacterium camporealensis</name>
    <dbReference type="NCBI Taxonomy" id="161896"/>
    <lineage>
        <taxon>Bacteria</taxon>
        <taxon>Bacillati</taxon>
        <taxon>Actinomycetota</taxon>
        <taxon>Actinomycetes</taxon>
        <taxon>Mycobacteriales</taxon>
        <taxon>Corynebacteriaceae</taxon>
        <taxon>Corynebacterium</taxon>
    </lineage>
</organism>
<keyword evidence="2" id="KW-1185">Reference proteome</keyword>
<dbReference type="OrthoDB" id="5244859at2"/>
<dbReference type="PATRIC" id="fig|161896.4.peg.622"/>
<dbReference type="Gene3D" id="3.40.50.2020">
    <property type="match status" value="1"/>
</dbReference>
<dbReference type="InterPro" id="IPR051910">
    <property type="entry name" value="ComF/GntX_DNA_util-trans"/>
</dbReference>